<dbReference type="PANTHER" id="PTHR23504">
    <property type="entry name" value="MAJOR FACILITATOR SUPERFAMILY DOMAIN-CONTAINING PROTEIN 10"/>
    <property type="match status" value="1"/>
</dbReference>
<feature type="region of interest" description="Disordered" evidence="6">
    <location>
        <begin position="482"/>
        <end position="503"/>
    </location>
</feature>
<evidence type="ECO:0000256" key="2">
    <source>
        <dbReference type="ARBA" id="ARBA00022448"/>
    </source>
</evidence>
<dbReference type="InterPro" id="IPR036259">
    <property type="entry name" value="MFS_trans_sf"/>
</dbReference>
<dbReference type="GO" id="GO:0022857">
    <property type="term" value="F:transmembrane transporter activity"/>
    <property type="evidence" value="ECO:0007669"/>
    <property type="project" value="InterPro"/>
</dbReference>
<evidence type="ECO:0000256" key="5">
    <source>
        <dbReference type="ARBA" id="ARBA00023136"/>
    </source>
</evidence>
<dbReference type="PROSITE" id="PS50850">
    <property type="entry name" value="MFS"/>
    <property type="match status" value="1"/>
</dbReference>
<name>A0A066XB56_COLSU</name>
<evidence type="ECO:0000256" key="4">
    <source>
        <dbReference type="ARBA" id="ARBA00022989"/>
    </source>
</evidence>
<feature type="compositionally biased region" description="Basic and acidic residues" evidence="6">
    <location>
        <begin position="492"/>
        <end position="503"/>
    </location>
</feature>
<feature type="domain" description="Major facilitator superfamily (MFS) profile" evidence="8">
    <location>
        <begin position="1"/>
        <end position="481"/>
    </location>
</feature>
<evidence type="ECO:0000256" key="6">
    <source>
        <dbReference type="SAM" id="MobiDB-lite"/>
    </source>
</evidence>
<dbReference type="SUPFAM" id="SSF103473">
    <property type="entry name" value="MFS general substrate transporter"/>
    <property type="match status" value="1"/>
</dbReference>
<feature type="transmembrane region" description="Helical" evidence="7">
    <location>
        <begin position="55"/>
        <end position="75"/>
    </location>
</feature>
<dbReference type="Gene3D" id="1.20.1250.20">
    <property type="entry name" value="MFS general substrate transporter like domains"/>
    <property type="match status" value="1"/>
</dbReference>
<feature type="transmembrane region" description="Helical" evidence="7">
    <location>
        <begin position="359"/>
        <end position="376"/>
    </location>
</feature>
<feature type="transmembrane region" description="Helical" evidence="7">
    <location>
        <begin position="269"/>
        <end position="290"/>
    </location>
</feature>
<feature type="transmembrane region" description="Helical" evidence="7">
    <location>
        <begin position="113"/>
        <end position="139"/>
    </location>
</feature>
<organism evidence="9 10">
    <name type="scientific">Colletotrichum sublineola</name>
    <name type="common">Sorghum anthracnose fungus</name>
    <dbReference type="NCBI Taxonomy" id="1173701"/>
    <lineage>
        <taxon>Eukaryota</taxon>
        <taxon>Fungi</taxon>
        <taxon>Dikarya</taxon>
        <taxon>Ascomycota</taxon>
        <taxon>Pezizomycotina</taxon>
        <taxon>Sordariomycetes</taxon>
        <taxon>Hypocreomycetidae</taxon>
        <taxon>Glomerellales</taxon>
        <taxon>Glomerellaceae</taxon>
        <taxon>Colletotrichum</taxon>
        <taxon>Colletotrichum graminicola species complex</taxon>
    </lineage>
</organism>
<proteinExistence type="predicted"/>
<feature type="transmembrane region" description="Helical" evidence="7">
    <location>
        <begin position="382"/>
        <end position="406"/>
    </location>
</feature>
<keyword evidence="3 7" id="KW-0812">Transmembrane</keyword>
<protein>
    <submittedName>
        <fullName evidence="9">Putative major facilitator superfamily transporter</fullName>
    </submittedName>
</protein>
<feature type="transmembrane region" description="Helical" evidence="7">
    <location>
        <begin position="25"/>
        <end position="43"/>
    </location>
</feature>
<keyword evidence="4 7" id="KW-1133">Transmembrane helix</keyword>
<keyword evidence="10" id="KW-1185">Reference proteome</keyword>
<dbReference type="EMBL" id="JMSE01001275">
    <property type="protein sequence ID" value="KDN62996.1"/>
    <property type="molecule type" value="Genomic_DNA"/>
</dbReference>
<comment type="subcellular location">
    <subcellularLocation>
        <location evidence="1">Membrane</location>
        <topology evidence="1">Multi-pass membrane protein</topology>
    </subcellularLocation>
</comment>
<evidence type="ECO:0000256" key="3">
    <source>
        <dbReference type="ARBA" id="ARBA00022692"/>
    </source>
</evidence>
<comment type="caution">
    <text evidence="9">The sequence shown here is derived from an EMBL/GenBank/DDBJ whole genome shotgun (WGS) entry which is preliminary data.</text>
</comment>
<dbReference type="GO" id="GO:0016020">
    <property type="term" value="C:membrane"/>
    <property type="evidence" value="ECO:0007669"/>
    <property type="project" value="UniProtKB-SubCell"/>
</dbReference>
<dbReference type="Proteomes" id="UP000027238">
    <property type="component" value="Unassembled WGS sequence"/>
</dbReference>
<dbReference type="AlphaFoldDB" id="A0A066XB56"/>
<dbReference type="OMA" id="WTYAPPM"/>
<evidence type="ECO:0000313" key="9">
    <source>
        <dbReference type="EMBL" id="KDN62996.1"/>
    </source>
</evidence>
<reference evidence="10" key="1">
    <citation type="journal article" date="2014" name="Genome Announc.">
        <title>Draft genome sequence of Colletotrichum sublineola, a destructive pathogen of cultivated sorghum.</title>
        <authorList>
            <person name="Baroncelli R."/>
            <person name="Sanz-Martin J.M."/>
            <person name="Rech G.E."/>
            <person name="Sukno S.A."/>
            <person name="Thon M.R."/>
        </authorList>
    </citation>
    <scope>NUCLEOTIDE SEQUENCE [LARGE SCALE GENOMIC DNA]</scope>
    <source>
        <strain evidence="10">TX430BB</strain>
    </source>
</reference>
<accession>A0A066XB56</accession>
<feature type="transmembrane region" description="Helical" evidence="7">
    <location>
        <begin position="457"/>
        <end position="476"/>
    </location>
</feature>
<keyword evidence="5 7" id="KW-0472">Membrane</keyword>
<dbReference type="eggNOG" id="KOG2615">
    <property type="taxonomic scope" value="Eukaryota"/>
</dbReference>
<sequence length="503" mass="53892">MADNASQRPATNPTLSSADVVRQAAWMQTALMGMMAIVSLPVSRLADSPRFGRKGILLISMGVLGISTFCFGFIRSFYQGLFLRLLEGTFSGGTVVVRTMISEIVTGDKHRVKAFLMLPLAFNIGALVGPPIAGLLVAYAQSHASENEFLARWTYAPPMLMAGGIILAAFIAVFFLLEETLPALAGRPDTGIRTKKAIVSLWQNPKALIGMNKRYYEPLDTHDSVASQHLEPLLTEDDGEALEDGAERRSAHSPAHLPASGKLPLRKALTANVLVATSCQAMLDGIISGYNMLWPLFLSDPPAETDISSSPLWFSGGAGLTPSQIALTLTILAVAALPLQIFLYPRVSYKLKPIRTMRYFLWCPAMAFAIAPLIAITAKTPFVMWLIIVVVQLLMVLTAAMVVPSATLMVNNSAPSPAALAATHGLAVALSSVLRTLGPLAAGRVYAASKEHNNAGLAWWLMAATGSYIGLLSCFVRDGKPQHVTTPPAPDESGRQDANQDLK</sequence>
<evidence type="ECO:0000313" key="10">
    <source>
        <dbReference type="Proteomes" id="UP000027238"/>
    </source>
</evidence>
<dbReference type="OrthoDB" id="419616at2759"/>
<dbReference type="PANTHER" id="PTHR23504:SF6">
    <property type="entry name" value="MULTIDRUG TRANSPORTER, PUTATIVE (AFU_ORTHOLOGUE AFUA_4G08740)-RELATED"/>
    <property type="match status" value="1"/>
</dbReference>
<keyword evidence="2" id="KW-0813">Transport</keyword>
<gene>
    <name evidence="9" type="ORF">CSUB01_12473</name>
</gene>
<feature type="transmembrane region" description="Helical" evidence="7">
    <location>
        <begin position="418"/>
        <end position="437"/>
    </location>
</feature>
<evidence type="ECO:0000259" key="8">
    <source>
        <dbReference type="PROSITE" id="PS50850"/>
    </source>
</evidence>
<dbReference type="Pfam" id="PF07690">
    <property type="entry name" value="MFS_1"/>
    <property type="match status" value="1"/>
</dbReference>
<dbReference type="InterPro" id="IPR011701">
    <property type="entry name" value="MFS"/>
</dbReference>
<evidence type="ECO:0000256" key="7">
    <source>
        <dbReference type="SAM" id="Phobius"/>
    </source>
</evidence>
<evidence type="ECO:0000256" key="1">
    <source>
        <dbReference type="ARBA" id="ARBA00004141"/>
    </source>
</evidence>
<dbReference type="InterPro" id="IPR020846">
    <property type="entry name" value="MFS_dom"/>
</dbReference>
<feature type="transmembrane region" description="Helical" evidence="7">
    <location>
        <begin position="325"/>
        <end position="347"/>
    </location>
</feature>
<dbReference type="HOGENOM" id="CLU_001265_54_5_1"/>
<feature type="transmembrane region" description="Helical" evidence="7">
    <location>
        <begin position="159"/>
        <end position="177"/>
    </location>
</feature>